<protein>
    <submittedName>
        <fullName evidence="2">Uncharacterized protein</fullName>
    </submittedName>
</protein>
<dbReference type="Proteomes" id="UP000001646">
    <property type="component" value="Unplaced"/>
</dbReference>
<dbReference type="InParanoid" id="A0A803TJ79"/>
<feature type="transmembrane region" description="Helical" evidence="1">
    <location>
        <begin position="82"/>
        <end position="100"/>
    </location>
</feature>
<organism evidence="2 3">
    <name type="scientific">Anolis carolinensis</name>
    <name type="common">Green anole</name>
    <name type="synonym">American chameleon</name>
    <dbReference type="NCBI Taxonomy" id="28377"/>
    <lineage>
        <taxon>Eukaryota</taxon>
        <taxon>Metazoa</taxon>
        <taxon>Chordata</taxon>
        <taxon>Craniata</taxon>
        <taxon>Vertebrata</taxon>
        <taxon>Euteleostomi</taxon>
        <taxon>Lepidosauria</taxon>
        <taxon>Squamata</taxon>
        <taxon>Bifurcata</taxon>
        <taxon>Unidentata</taxon>
        <taxon>Episquamata</taxon>
        <taxon>Toxicofera</taxon>
        <taxon>Iguania</taxon>
        <taxon>Dactyloidae</taxon>
        <taxon>Anolis</taxon>
    </lineage>
</organism>
<sequence length="249" mass="25657">MALALCRVLSAPAQGKNFPDVKKRHRFEDQADGSCSPIAVSAPMPSWAEAVLGLLSNLLLCAACLGSAVGTFQINRGASAGFLLQALVPLLDLAALVLSVDPLEPSSVAAEGSWVAAVLGLPLLAFGFHWLHGDSSAANAILGGALLLAAARGRFSEEGQALAGHSATAVTAITILIISVFTGNAYGMAGSLLVGLAGLLEGTLWTIWQKKDALRIIMAVANLALRKALQTQQQELEQGYGGLFASALD</sequence>
<keyword evidence="1" id="KW-0472">Membrane</keyword>
<dbReference type="Ensembl" id="ENSACAT00000042334.1">
    <property type="protein sequence ID" value="ENSACAP00000035269.1"/>
    <property type="gene ID" value="ENSACAG00000037046.1"/>
</dbReference>
<dbReference type="RefSeq" id="XP_008121642.1">
    <property type="nucleotide sequence ID" value="XM_008123435.2"/>
</dbReference>
<evidence type="ECO:0000256" key="1">
    <source>
        <dbReference type="SAM" id="Phobius"/>
    </source>
</evidence>
<feature type="transmembrane region" description="Helical" evidence="1">
    <location>
        <begin position="188"/>
        <end position="208"/>
    </location>
</feature>
<feature type="transmembrane region" description="Helical" evidence="1">
    <location>
        <begin position="112"/>
        <end position="131"/>
    </location>
</feature>
<dbReference type="GeneTree" id="ENSGT00510000049727"/>
<dbReference type="AlphaFoldDB" id="A0A803TJ79"/>
<evidence type="ECO:0000313" key="2">
    <source>
        <dbReference type="Ensembl" id="ENSACAP00000035269.1"/>
    </source>
</evidence>
<evidence type="ECO:0000313" key="3">
    <source>
        <dbReference type="Proteomes" id="UP000001646"/>
    </source>
</evidence>
<reference evidence="2" key="1">
    <citation type="submission" date="2009-12" db="EMBL/GenBank/DDBJ databases">
        <title>The Genome Sequence of Anolis carolinensis (Green Anole Lizard).</title>
        <authorList>
            <consortium name="The Genome Sequencing Platform"/>
            <person name="Di Palma F."/>
            <person name="Alfoldi J."/>
            <person name="Heiman D."/>
            <person name="Young S."/>
            <person name="Grabherr M."/>
            <person name="Johnson J."/>
            <person name="Lander E.S."/>
            <person name="Lindblad-Toh K."/>
        </authorList>
    </citation>
    <scope>NUCLEOTIDE SEQUENCE [LARGE SCALE GENOMIC DNA]</scope>
    <source>
        <strain evidence="2">JBL SC #1</strain>
    </source>
</reference>
<name>A0A803TJ79_ANOCA</name>
<accession>A0A803TJ79</accession>
<dbReference type="OrthoDB" id="9807390at2759"/>
<proteinExistence type="predicted"/>
<reference evidence="2" key="2">
    <citation type="submission" date="2025-08" db="UniProtKB">
        <authorList>
            <consortium name="Ensembl"/>
        </authorList>
    </citation>
    <scope>IDENTIFICATION</scope>
</reference>
<dbReference type="GeneID" id="103281574"/>
<keyword evidence="3" id="KW-1185">Reference proteome</keyword>
<keyword evidence="1" id="KW-0812">Transmembrane</keyword>
<gene>
    <name evidence="2" type="primary">tmem276</name>
</gene>
<dbReference type="KEGG" id="acs:103281574"/>
<dbReference type="CTD" id="84773"/>
<reference evidence="2" key="3">
    <citation type="submission" date="2025-09" db="UniProtKB">
        <authorList>
            <consortium name="Ensembl"/>
        </authorList>
    </citation>
    <scope>IDENTIFICATION</scope>
</reference>
<feature type="transmembrane region" description="Helical" evidence="1">
    <location>
        <begin position="50"/>
        <end position="70"/>
    </location>
</feature>
<feature type="transmembrane region" description="Helical" evidence="1">
    <location>
        <begin position="162"/>
        <end position="182"/>
    </location>
</feature>
<keyword evidence="1" id="KW-1133">Transmembrane helix</keyword>